<keyword evidence="1" id="KW-0812">Transmembrane</keyword>
<proteinExistence type="predicted"/>
<keyword evidence="1" id="KW-0472">Membrane</keyword>
<evidence type="ECO:0000313" key="2">
    <source>
        <dbReference type="EMBL" id="KAK3793640.1"/>
    </source>
</evidence>
<dbReference type="Proteomes" id="UP001283361">
    <property type="component" value="Unassembled WGS sequence"/>
</dbReference>
<organism evidence="2 3">
    <name type="scientific">Elysia crispata</name>
    <name type="common">lettuce slug</name>
    <dbReference type="NCBI Taxonomy" id="231223"/>
    <lineage>
        <taxon>Eukaryota</taxon>
        <taxon>Metazoa</taxon>
        <taxon>Spiralia</taxon>
        <taxon>Lophotrochozoa</taxon>
        <taxon>Mollusca</taxon>
        <taxon>Gastropoda</taxon>
        <taxon>Heterobranchia</taxon>
        <taxon>Euthyneura</taxon>
        <taxon>Panpulmonata</taxon>
        <taxon>Sacoglossa</taxon>
        <taxon>Placobranchoidea</taxon>
        <taxon>Plakobranchidae</taxon>
        <taxon>Elysia</taxon>
    </lineage>
</organism>
<accession>A0AAE1ATB1</accession>
<feature type="transmembrane region" description="Helical" evidence="1">
    <location>
        <begin position="60"/>
        <end position="78"/>
    </location>
</feature>
<dbReference type="AlphaFoldDB" id="A0AAE1ATB1"/>
<gene>
    <name evidence="2" type="ORF">RRG08_019243</name>
</gene>
<name>A0AAE1ATB1_9GAST</name>
<keyword evidence="3" id="KW-1185">Reference proteome</keyword>
<evidence type="ECO:0000256" key="1">
    <source>
        <dbReference type="SAM" id="Phobius"/>
    </source>
</evidence>
<reference evidence="2" key="1">
    <citation type="journal article" date="2023" name="G3 (Bethesda)">
        <title>A reference genome for the long-term kleptoplast-retaining sea slug Elysia crispata morphotype clarki.</title>
        <authorList>
            <person name="Eastman K.E."/>
            <person name="Pendleton A.L."/>
            <person name="Shaikh M.A."/>
            <person name="Suttiyut T."/>
            <person name="Ogas R."/>
            <person name="Tomko P."/>
            <person name="Gavelis G."/>
            <person name="Widhalm J.R."/>
            <person name="Wisecaver J.H."/>
        </authorList>
    </citation>
    <scope>NUCLEOTIDE SEQUENCE</scope>
    <source>
        <strain evidence="2">ECLA1</strain>
    </source>
</reference>
<evidence type="ECO:0000313" key="3">
    <source>
        <dbReference type="Proteomes" id="UP001283361"/>
    </source>
</evidence>
<sequence length="86" mass="9419">MPISMTTYQYTASGHNTERSQIDECFYKKIARSDPSDDSPSRSVIMLSVSDDPWIASHQTWTALFLVLGLSLAILLLGGRGDGSPL</sequence>
<protein>
    <submittedName>
        <fullName evidence="2">Uncharacterized protein</fullName>
    </submittedName>
</protein>
<comment type="caution">
    <text evidence="2">The sequence shown here is derived from an EMBL/GenBank/DDBJ whole genome shotgun (WGS) entry which is preliminary data.</text>
</comment>
<keyword evidence="1" id="KW-1133">Transmembrane helix</keyword>
<dbReference type="EMBL" id="JAWDGP010001203">
    <property type="protein sequence ID" value="KAK3793640.1"/>
    <property type="molecule type" value="Genomic_DNA"/>
</dbReference>